<organism evidence="1 2">
    <name type="scientific">Pseudomonas putida</name>
    <name type="common">Arthrobacter siderocapsulatus</name>
    <dbReference type="NCBI Taxonomy" id="303"/>
    <lineage>
        <taxon>Bacteria</taxon>
        <taxon>Pseudomonadati</taxon>
        <taxon>Pseudomonadota</taxon>
        <taxon>Gammaproteobacteria</taxon>
        <taxon>Pseudomonadales</taxon>
        <taxon>Pseudomonadaceae</taxon>
        <taxon>Pseudomonas</taxon>
    </lineage>
</organism>
<evidence type="ECO:0000313" key="1">
    <source>
        <dbReference type="EMBL" id="AWY39700.1"/>
    </source>
</evidence>
<dbReference type="Proteomes" id="UP000250299">
    <property type="component" value="Chromosome"/>
</dbReference>
<protein>
    <submittedName>
        <fullName evidence="1">Uncharacterized protein</fullName>
    </submittedName>
</protein>
<dbReference type="AlphaFoldDB" id="A0A2Z4REY1"/>
<evidence type="ECO:0000313" key="2">
    <source>
        <dbReference type="Proteomes" id="UP000250299"/>
    </source>
</evidence>
<name>A0A2Z4REY1_PSEPU</name>
<dbReference type="EMBL" id="CP029693">
    <property type="protein sequence ID" value="AWY39700.1"/>
    <property type="molecule type" value="Genomic_DNA"/>
</dbReference>
<accession>A0A2Z4REY1</accession>
<reference evidence="1 2" key="1">
    <citation type="submission" date="2018-05" db="EMBL/GenBank/DDBJ databases">
        <title>Whole genome sequence of Pseudomonas putida JBC17.</title>
        <authorList>
            <person name="Lee Y.H."/>
            <person name="David K."/>
        </authorList>
    </citation>
    <scope>NUCLEOTIDE SEQUENCE [LARGE SCALE GENOMIC DNA]</scope>
    <source>
        <strain evidence="1 2">JBC17</strain>
    </source>
</reference>
<sequence>MVVNDNAGSLIPRGVLWSIASRLAPTGASTDARVCRVVIFFATTWFDLFGFPAFAAGERNHCRSSS</sequence>
<gene>
    <name evidence="1" type="ORF">DKY63_07215</name>
</gene>
<proteinExistence type="predicted"/>